<dbReference type="GO" id="GO:0008195">
    <property type="term" value="F:phosphatidate phosphatase activity"/>
    <property type="evidence" value="ECO:0007669"/>
    <property type="project" value="UniProtKB-EC"/>
</dbReference>
<comment type="subcellular location">
    <subcellularLocation>
        <location evidence="1">Membrane</location>
        <topology evidence="1">Multi-pass membrane protein</topology>
    </subcellularLocation>
</comment>
<dbReference type="GO" id="GO:0006644">
    <property type="term" value="P:phospholipid metabolic process"/>
    <property type="evidence" value="ECO:0007669"/>
    <property type="project" value="UniProtKB-UniPathway"/>
</dbReference>
<dbReference type="EC" id="3.1.3.81" evidence="7"/>
<dbReference type="PANTHER" id="PTHR10165:SF35">
    <property type="entry name" value="RE23632P"/>
    <property type="match status" value="1"/>
</dbReference>
<reference evidence="7" key="1">
    <citation type="submission" date="2021-02" db="EMBL/GenBank/DDBJ databases">
        <authorList>
            <person name="Bekaert M."/>
        </authorList>
    </citation>
    <scope>NUCLEOTIDE SEQUENCE</scope>
    <source>
        <strain evidence="7">IoA-00</strain>
    </source>
</reference>
<name>A0A7R8H6J8_LEPSM</name>
<evidence type="ECO:0000313" key="8">
    <source>
        <dbReference type="Proteomes" id="UP000675881"/>
    </source>
</evidence>
<dbReference type="InterPro" id="IPR000326">
    <property type="entry name" value="PAP2/HPO"/>
</dbReference>
<evidence type="ECO:0000256" key="1">
    <source>
        <dbReference type="ARBA" id="ARBA00004141"/>
    </source>
</evidence>
<keyword evidence="5" id="KW-0472">Membrane</keyword>
<dbReference type="AlphaFoldDB" id="A0A7R8H6J8"/>
<dbReference type="UniPathway" id="UPA00085"/>
<evidence type="ECO:0000256" key="2">
    <source>
        <dbReference type="ARBA" id="ARBA00008816"/>
    </source>
</evidence>
<dbReference type="PANTHER" id="PTHR10165">
    <property type="entry name" value="LIPID PHOSPHATE PHOSPHATASE"/>
    <property type="match status" value="1"/>
</dbReference>
<protein>
    <submittedName>
        <fullName evidence="7">DPP1</fullName>
        <ecNumber evidence="7">3.1.3.4</ecNumber>
        <ecNumber evidence="7">3.1.3.81</ecNumber>
    </submittedName>
</protein>
<evidence type="ECO:0000313" key="7">
    <source>
        <dbReference type="EMBL" id="CAF2890131.1"/>
    </source>
</evidence>
<keyword evidence="8" id="KW-1185">Reference proteome</keyword>
<comment type="similarity">
    <text evidence="2">Belongs to the PA-phosphatase related phosphoesterase family.</text>
</comment>
<gene>
    <name evidence="7" type="ORF">LSAA_7201</name>
</gene>
<evidence type="ECO:0000256" key="3">
    <source>
        <dbReference type="ARBA" id="ARBA00022692"/>
    </source>
</evidence>
<dbReference type="OrthoDB" id="10030083at2759"/>
<dbReference type="InterPro" id="IPR043216">
    <property type="entry name" value="PAP-like"/>
</dbReference>
<accession>A0A7R8H6J8</accession>
<dbReference type="GO" id="GO:0016020">
    <property type="term" value="C:membrane"/>
    <property type="evidence" value="ECO:0007669"/>
    <property type="project" value="UniProtKB-SubCell"/>
</dbReference>
<feature type="domain" description="Phosphatidic acid phosphatase type 2/haloperoxidase" evidence="6">
    <location>
        <begin position="89"/>
        <end position="184"/>
    </location>
</feature>
<keyword evidence="7" id="KW-0378">Hydrolase</keyword>
<dbReference type="Proteomes" id="UP000675881">
    <property type="component" value="Chromosome 3"/>
</dbReference>
<evidence type="ECO:0000256" key="4">
    <source>
        <dbReference type="ARBA" id="ARBA00022989"/>
    </source>
</evidence>
<dbReference type="Pfam" id="PF01569">
    <property type="entry name" value="PAP2"/>
    <property type="match status" value="1"/>
</dbReference>
<keyword evidence="4" id="KW-1133">Transmembrane helix</keyword>
<evidence type="ECO:0000256" key="5">
    <source>
        <dbReference type="ARBA" id="ARBA00023136"/>
    </source>
</evidence>
<dbReference type="EC" id="3.1.3.4" evidence="7"/>
<evidence type="ECO:0000259" key="6">
    <source>
        <dbReference type="Pfam" id="PF01569"/>
    </source>
</evidence>
<dbReference type="EMBL" id="HG994582">
    <property type="protein sequence ID" value="CAF2890131.1"/>
    <property type="molecule type" value="Genomic_DNA"/>
</dbReference>
<dbReference type="Gene3D" id="1.20.144.10">
    <property type="entry name" value="Phosphatidic acid phosphatase type 2/haloperoxidase"/>
    <property type="match status" value="1"/>
</dbReference>
<proteinExistence type="inferred from homology"/>
<organism evidence="7 8">
    <name type="scientific">Lepeophtheirus salmonis</name>
    <name type="common">Salmon louse</name>
    <name type="synonym">Caligus salmonis</name>
    <dbReference type="NCBI Taxonomy" id="72036"/>
    <lineage>
        <taxon>Eukaryota</taxon>
        <taxon>Metazoa</taxon>
        <taxon>Ecdysozoa</taxon>
        <taxon>Arthropoda</taxon>
        <taxon>Crustacea</taxon>
        <taxon>Multicrustacea</taxon>
        <taxon>Hexanauplia</taxon>
        <taxon>Copepoda</taxon>
        <taxon>Siphonostomatoida</taxon>
        <taxon>Caligidae</taxon>
        <taxon>Lepeophtheirus</taxon>
    </lineage>
</organism>
<sequence length="196" mass="22424">MKTNIPRFNLLRELIIRACLTALFHYTDYLDPFQRIILINEAKELYGFPHLKSYVTGSDLISITIFIPTLTVLGVYYFKKDVKDLIIAVLTFTLIIPVTGLIVNVIKLSVGRPRPDFISRCWPLGDIPWSEFDDVRENQELSCTGDSELVAEGRKSFPSGHSSLSFAVFTFSFLYVAGKLKTFNLYISRKVFNHYP</sequence>
<dbReference type="GO" id="GO:0046839">
    <property type="term" value="P:phospholipid dephosphorylation"/>
    <property type="evidence" value="ECO:0007669"/>
    <property type="project" value="TreeGrafter"/>
</dbReference>
<dbReference type="InterPro" id="IPR036938">
    <property type="entry name" value="PAP2/HPO_sf"/>
</dbReference>
<keyword evidence="3" id="KW-0812">Transmembrane</keyword>
<dbReference type="SUPFAM" id="SSF48317">
    <property type="entry name" value="Acid phosphatase/Vanadium-dependent haloperoxidase"/>
    <property type="match status" value="1"/>
</dbReference>